<protein>
    <recommendedName>
        <fullName evidence="3">Carboxylic ester hydrolase</fullName>
        <ecNumber evidence="3">3.1.1.-</ecNumber>
    </recommendedName>
</protein>
<name>A0AAE5W988_STACR</name>
<dbReference type="GO" id="GO:0016787">
    <property type="term" value="F:hydrolase activity"/>
    <property type="evidence" value="ECO:0007669"/>
    <property type="project" value="UniProtKB-KW"/>
</dbReference>
<dbReference type="InterPro" id="IPR019826">
    <property type="entry name" value="Carboxylesterase_B_AS"/>
</dbReference>
<dbReference type="RefSeq" id="WP_105965744.1">
    <property type="nucleotide sequence ID" value="NZ_CP084719.1"/>
</dbReference>
<dbReference type="EMBL" id="PZBZ01000013">
    <property type="protein sequence ID" value="PTG15847.1"/>
    <property type="molecule type" value="Genomic_DNA"/>
</dbReference>
<reference evidence="5 6" key="1">
    <citation type="journal article" date="2016" name="Front. Microbiol.">
        <title>Comprehensive Phylogenetic Analysis of Bovine Non-aureus Staphylococci Species Based on Whole-Genome Sequencing.</title>
        <authorList>
            <person name="Naushad S."/>
            <person name="Barkema H.W."/>
            <person name="Luby C."/>
            <person name="Condas L.A."/>
            <person name="Nobrega D.B."/>
            <person name="Carson D.A."/>
            <person name="De Buck J."/>
        </authorList>
    </citation>
    <scope>NUCLEOTIDE SEQUENCE [LARGE SCALE GENOMIC DNA]</scope>
    <source>
        <strain evidence="5 6">SNUC 505</strain>
    </source>
</reference>
<evidence type="ECO:0000313" key="5">
    <source>
        <dbReference type="EMBL" id="PTG15847.1"/>
    </source>
</evidence>
<evidence type="ECO:0000259" key="4">
    <source>
        <dbReference type="Pfam" id="PF00135"/>
    </source>
</evidence>
<dbReference type="InterPro" id="IPR002018">
    <property type="entry name" value="CarbesteraseB"/>
</dbReference>
<dbReference type="PROSITE" id="PS00122">
    <property type="entry name" value="CARBOXYLESTERASE_B_1"/>
    <property type="match status" value="1"/>
</dbReference>
<comment type="similarity">
    <text evidence="1 3">Belongs to the type-B carboxylesterase/lipase family.</text>
</comment>
<dbReference type="Gene3D" id="3.40.50.1820">
    <property type="entry name" value="alpha/beta hydrolase"/>
    <property type="match status" value="1"/>
</dbReference>
<dbReference type="InterPro" id="IPR029058">
    <property type="entry name" value="AB_hydrolase_fold"/>
</dbReference>
<sequence length="442" mass="50527">MDKQHVLIQTRMGKVKGLENAKTQKFLGIRYAYAARYEAPQPYHYETEEIDATQHAPIAWQSHSQFESFYLGTEYDTIQQTEFPHYLSITRPKEKQQLLPVMVWIHGGSFVNGSGENPEYDPSPLVIQENVIVVNLSYRLGVLGFLRNQQGELANLGLLDQIEALKWIQSHIEDFGGDPSNITIFGQSAGGESVRALMLAEGTEHLFHRAIIQSAPLGLMKGRDPMTRYMLDHLKNLALDADIAQIKALQTQLTSHNKGKGLTKLMPFGPNYGIYPLPKEKEIPQILKQRAKHYDLLIGHTRREVNVFIYMNNFYRKLSEMPIFKWFISGVVYGLTQIIYAKPSYAFYKAYKKNKGNAYFYQFNWLTRDYFFAAGHSSELALLFDVAPYMKSPLYAQLSEEKIVSSGQTMKKVWGDFAKTGTIQIPTNRNILDIKSSSQTKR</sequence>
<comment type="caution">
    <text evidence="5">The sequence shown here is derived from an EMBL/GenBank/DDBJ whole genome shotgun (WGS) entry which is preliminary data.</text>
</comment>
<evidence type="ECO:0000256" key="2">
    <source>
        <dbReference type="ARBA" id="ARBA00022801"/>
    </source>
</evidence>
<dbReference type="PANTHER" id="PTHR11559">
    <property type="entry name" value="CARBOXYLESTERASE"/>
    <property type="match status" value="1"/>
</dbReference>
<accession>A0AAE5W988</accession>
<keyword evidence="2 3" id="KW-0378">Hydrolase</keyword>
<dbReference type="EC" id="3.1.1.-" evidence="3"/>
<evidence type="ECO:0000256" key="3">
    <source>
        <dbReference type="RuleBase" id="RU361235"/>
    </source>
</evidence>
<dbReference type="Proteomes" id="UP000242704">
    <property type="component" value="Unassembled WGS sequence"/>
</dbReference>
<organism evidence="5 6">
    <name type="scientific">Staphylococcus chromogenes</name>
    <name type="common">Staphylococcus hyicus subsp. chromogenes</name>
    <dbReference type="NCBI Taxonomy" id="46126"/>
    <lineage>
        <taxon>Bacteria</taxon>
        <taxon>Bacillati</taxon>
        <taxon>Bacillota</taxon>
        <taxon>Bacilli</taxon>
        <taxon>Bacillales</taxon>
        <taxon>Staphylococcaceae</taxon>
        <taxon>Staphylococcus</taxon>
    </lineage>
</organism>
<evidence type="ECO:0000256" key="1">
    <source>
        <dbReference type="ARBA" id="ARBA00005964"/>
    </source>
</evidence>
<dbReference type="AlphaFoldDB" id="A0AAE5W988"/>
<dbReference type="InterPro" id="IPR050309">
    <property type="entry name" value="Type-B_Carboxylest/Lipase"/>
</dbReference>
<feature type="domain" description="Carboxylesterase type B" evidence="4">
    <location>
        <begin position="334"/>
        <end position="422"/>
    </location>
</feature>
<feature type="domain" description="Carboxylesterase type B" evidence="4">
    <location>
        <begin position="7"/>
        <end position="313"/>
    </location>
</feature>
<dbReference type="SUPFAM" id="SSF53474">
    <property type="entry name" value="alpha/beta-Hydrolases"/>
    <property type="match status" value="1"/>
</dbReference>
<evidence type="ECO:0000313" key="6">
    <source>
        <dbReference type="Proteomes" id="UP000242704"/>
    </source>
</evidence>
<proteinExistence type="inferred from homology"/>
<gene>
    <name evidence="5" type="ORF">BU653_03240</name>
</gene>
<dbReference type="Pfam" id="PF00135">
    <property type="entry name" value="COesterase"/>
    <property type="match status" value="2"/>
</dbReference>